<sequence>MEARRTVIIIGTAAHRREDDESIRASRRQVPPFPEGSPHRALRPITSRPSVHRSSTTPVQHVPTYDRPDNLLASPCCRLRILIYCRCVPSFQSRYTSTCRAPLPPPHDVSPTSRTITTTASTSITTLLRRRRPSTAQCIASPPDSAYIHRPIVPTDAFNACRIPPSHLHPLVPLFARPHVLSDSPADPVVRWAIDGTRCER</sequence>
<dbReference type="Proteomes" id="UP000193067">
    <property type="component" value="Unassembled WGS sequence"/>
</dbReference>
<dbReference type="AlphaFoldDB" id="A0A1Y2IZ38"/>
<gene>
    <name evidence="2" type="ORF">PYCCODRAFT_931207</name>
</gene>
<evidence type="ECO:0000313" key="2">
    <source>
        <dbReference type="EMBL" id="OSD06425.1"/>
    </source>
</evidence>
<name>A0A1Y2IZ38_TRAC3</name>
<proteinExistence type="predicted"/>
<reference evidence="2 3" key="1">
    <citation type="journal article" date="2015" name="Biotechnol. Biofuels">
        <title>Enhanced degradation of softwood versus hardwood by the white-rot fungus Pycnoporus coccineus.</title>
        <authorList>
            <person name="Couturier M."/>
            <person name="Navarro D."/>
            <person name="Chevret D."/>
            <person name="Henrissat B."/>
            <person name="Piumi F."/>
            <person name="Ruiz-Duenas F.J."/>
            <person name="Martinez A.T."/>
            <person name="Grigoriev I.V."/>
            <person name="Riley R."/>
            <person name="Lipzen A."/>
            <person name="Berrin J.G."/>
            <person name="Master E.R."/>
            <person name="Rosso M.N."/>
        </authorList>
    </citation>
    <scope>NUCLEOTIDE SEQUENCE [LARGE SCALE GENOMIC DNA]</scope>
    <source>
        <strain evidence="2 3">BRFM310</strain>
    </source>
</reference>
<keyword evidence="3" id="KW-1185">Reference proteome</keyword>
<feature type="region of interest" description="Disordered" evidence="1">
    <location>
        <begin position="16"/>
        <end position="62"/>
    </location>
</feature>
<evidence type="ECO:0000313" key="3">
    <source>
        <dbReference type="Proteomes" id="UP000193067"/>
    </source>
</evidence>
<protein>
    <submittedName>
        <fullName evidence="2">Uncharacterized protein</fullName>
    </submittedName>
</protein>
<organism evidence="2 3">
    <name type="scientific">Trametes coccinea (strain BRFM310)</name>
    <name type="common">Pycnoporus coccineus</name>
    <dbReference type="NCBI Taxonomy" id="1353009"/>
    <lineage>
        <taxon>Eukaryota</taxon>
        <taxon>Fungi</taxon>
        <taxon>Dikarya</taxon>
        <taxon>Basidiomycota</taxon>
        <taxon>Agaricomycotina</taxon>
        <taxon>Agaricomycetes</taxon>
        <taxon>Polyporales</taxon>
        <taxon>Polyporaceae</taxon>
        <taxon>Trametes</taxon>
    </lineage>
</organism>
<feature type="compositionally biased region" description="Polar residues" evidence="1">
    <location>
        <begin position="47"/>
        <end position="59"/>
    </location>
</feature>
<dbReference type="EMBL" id="KZ084090">
    <property type="protein sequence ID" value="OSD06425.1"/>
    <property type="molecule type" value="Genomic_DNA"/>
</dbReference>
<evidence type="ECO:0000256" key="1">
    <source>
        <dbReference type="SAM" id="MobiDB-lite"/>
    </source>
</evidence>
<accession>A0A1Y2IZ38</accession>